<dbReference type="InterPro" id="IPR025742">
    <property type="entry name" value="CSTF2_hinge"/>
</dbReference>
<dbReference type="GO" id="GO:0003729">
    <property type="term" value="F:mRNA binding"/>
    <property type="evidence" value="ECO:0007669"/>
    <property type="project" value="TreeGrafter"/>
</dbReference>
<dbReference type="InterPro" id="IPR000504">
    <property type="entry name" value="RRM_dom"/>
</dbReference>
<dbReference type="Pfam" id="PF14327">
    <property type="entry name" value="CSTF2_hinge"/>
    <property type="match status" value="1"/>
</dbReference>
<keyword evidence="2" id="KW-0539">Nucleus</keyword>
<evidence type="ECO:0000313" key="6">
    <source>
        <dbReference type="Proteomes" id="UP000887561"/>
    </source>
</evidence>
<dbReference type="InterPro" id="IPR035979">
    <property type="entry name" value="RBD_domain_sf"/>
</dbReference>
<protein>
    <submittedName>
        <fullName evidence="7">RRM domain-containing protein</fullName>
    </submittedName>
</protein>
<proteinExistence type="predicted"/>
<feature type="compositionally biased region" description="Low complexity" evidence="4">
    <location>
        <begin position="220"/>
        <end position="246"/>
    </location>
</feature>
<dbReference type="GO" id="GO:0031124">
    <property type="term" value="P:mRNA 3'-end processing"/>
    <property type="evidence" value="ECO:0007669"/>
    <property type="project" value="InterPro"/>
</dbReference>
<dbReference type="Gene3D" id="1.25.40.630">
    <property type="match status" value="1"/>
</dbReference>
<accession>A0A915M443</accession>
<dbReference type="FunFam" id="1.25.40.630:FF:000001">
    <property type="entry name" value="Cleavage stimulation factor subunit 2"/>
    <property type="match status" value="1"/>
</dbReference>
<dbReference type="Gene3D" id="1.10.20.70">
    <property type="entry name" value="Transcription termination and cleavage factor, C-terminal domain"/>
    <property type="match status" value="1"/>
</dbReference>
<evidence type="ECO:0000256" key="2">
    <source>
        <dbReference type="ARBA" id="ARBA00023242"/>
    </source>
</evidence>
<dbReference type="InterPro" id="IPR026896">
    <property type="entry name" value="CSTF_C"/>
</dbReference>
<evidence type="ECO:0000313" key="7">
    <source>
        <dbReference type="WBParaSite" id="scaffold2500_cov150.g4960"/>
    </source>
</evidence>
<comment type="subcellular location">
    <subcellularLocation>
        <location evidence="1">Nucleus</location>
    </subcellularLocation>
</comment>
<feature type="region of interest" description="Disordered" evidence="4">
    <location>
        <begin position="212"/>
        <end position="328"/>
    </location>
</feature>
<dbReference type="Pfam" id="PF00076">
    <property type="entry name" value="RRM_1"/>
    <property type="match status" value="1"/>
</dbReference>
<dbReference type="PANTHER" id="PTHR45735:SF2">
    <property type="entry name" value="CLEAVAGE STIMULATION FACTOR SUBUNIT 2"/>
    <property type="match status" value="1"/>
</dbReference>
<dbReference type="PANTHER" id="PTHR45735">
    <property type="entry name" value="CLEAVAGE STIMULATION FACTOR SUBUNIT 2"/>
    <property type="match status" value="1"/>
</dbReference>
<dbReference type="SMART" id="SM00360">
    <property type="entry name" value="RRM"/>
    <property type="match status" value="1"/>
</dbReference>
<feature type="compositionally biased region" description="Low complexity" evidence="4">
    <location>
        <begin position="289"/>
        <end position="326"/>
    </location>
</feature>
<reference evidence="7" key="1">
    <citation type="submission" date="2022-11" db="UniProtKB">
        <authorList>
            <consortium name="WormBaseParasite"/>
        </authorList>
    </citation>
    <scope>IDENTIFICATION</scope>
</reference>
<dbReference type="InterPro" id="IPR012677">
    <property type="entry name" value="Nucleotide-bd_a/b_plait_sf"/>
</dbReference>
<sequence length="382" mass="42823">MQSQQQKVGMGIPADRSARSIFVGNISYDVNEEEIKKIFSACGQIIGFRLMYDRDTGRPKGFGFCEFTDVQHAEAAIRNFNGYELHGRQLRVDSATGNESEQQQQFQQFQIPVNPPQPVIPIPEENPYGPEPEPGKAPEAIARTVASMPPEKMFELMRSMKETVNNNPQMARQLLIENPQLAYALLQAQVVMRVVDPKVAYSMLHREQAQTLSTSSAALQQHSQFPGQQQPPSSQQQFQPQNLPPQFNMPPPPVIAASGGQFHQFPPQNAMGMGTNVLQQQPPTHGGFQSKQQTVQQIQQPQQIQHTQTSPQQQITPQQQQVQSSQDNLDEEQQAQMLVCSCITIKVRVLQLTDEQIRMLPPTERAQVIELRNQLRNAGATA</sequence>
<dbReference type="PROSITE" id="PS50102">
    <property type="entry name" value="RRM"/>
    <property type="match status" value="1"/>
</dbReference>
<dbReference type="SUPFAM" id="SSF54928">
    <property type="entry name" value="RNA-binding domain, RBD"/>
    <property type="match status" value="1"/>
</dbReference>
<evidence type="ECO:0000256" key="4">
    <source>
        <dbReference type="SAM" id="MobiDB-lite"/>
    </source>
</evidence>
<keyword evidence="3" id="KW-0694">RNA-binding</keyword>
<dbReference type="Gene3D" id="3.30.70.330">
    <property type="match status" value="1"/>
</dbReference>
<name>A0A915M443_MELJA</name>
<evidence type="ECO:0000256" key="3">
    <source>
        <dbReference type="PROSITE-ProRule" id="PRU00176"/>
    </source>
</evidence>
<dbReference type="WBParaSite" id="scaffold2500_cov150.g4960">
    <property type="protein sequence ID" value="scaffold2500_cov150.g4960"/>
    <property type="gene ID" value="scaffold2500_cov150.g4960"/>
</dbReference>
<dbReference type="InterPro" id="IPR038192">
    <property type="entry name" value="CSTF_C_sf"/>
</dbReference>
<dbReference type="CDD" id="cd12398">
    <property type="entry name" value="RRM_CSTF2_RNA15_like"/>
    <property type="match status" value="1"/>
</dbReference>
<organism evidence="6 7">
    <name type="scientific">Meloidogyne javanica</name>
    <name type="common">Root-knot nematode worm</name>
    <dbReference type="NCBI Taxonomy" id="6303"/>
    <lineage>
        <taxon>Eukaryota</taxon>
        <taxon>Metazoa</taxon>
        <taxon>Ecdysozoa</taxon>
        <taxon>Nematoda</taxon>
        <taxon>Chromadorea</taxon>
        <taxon>Rhabditida</taxon>
        <taxon>Tylenchina</taxon>
        <taxon>Tylenchomorpha</taxon>
        <taxon>Tylenchoidea</taxon>
        <taxon>Meloidogynidae</taxon>
        <taxon>Meloidogyninae</taxon>
        <taxon>Meloidogyne</taxon>
        <taxon>Meloidogyne incognita group</taxon>
    </lineage>
</organism>
<dbReference type="AlphaFoldDB" id="A0A915M443"/>
<dbReference type="GO" id="GO:0005847">
    <property type="term" value="C:mRNA cleavage and polyadenylation specificity factor complex"/>
    <property type="evidence" value="ECO:0007669"/>
    <property type="project" value="TreeGrafter"/>
</dbReference>
<keyword evidence="6" id="KW-1185">Reference proteome</keyword>
<dbReference type="Proteomes" id="UP000887561">
    <property type="component" value="Unplaced"/>
</dbReference>
<evidence type="ECO:0000256" key="1">
    <source>
        <dbReference type="ARBA" id="ARBA00004123"/>
    </source>
</evidence>
<dbReference type="Pfam" id="PF14304">
    <property type="entry name" value="CSTF_C"/>
    <property type="match status" value="1"/>
</dbReference>
<feature type="domain" description="RRM" evidence="5">
    <location>
        <begin position="19"/>
        <end position="97"/>
    </location>
</feature>
<evidence type="ECO:0000259" key="5">
    <source>
        <dbReference type="PROSITE" id="PS50102"/>
    </source>
</evidence>